<keyword evidence="1" id="KW-0812">Transmembrane</keyword>
<dbReference type="AlphaFoldDB" id="A0A8A3PMX3"/>
<reference evidence="2" key="1">
    <citation type="submission" date="2020-10" db="EMBL/GenBank/DDBJ databases">
        <title>Genome Sequence of Monilinia vaccinii-corymbosi Sheds Light on Mummy Berry Disease Infection of Blueberry and Mating Type.</title>
        <authorList>
            <person name="Yow A.G."/>
            <person name="Zhang Y."/>
            <person name="Bansal K."/>
            <person name="Eacker S.M."/>
            <person name="Sullivan S."/>
            <person name="Liachko I."/>
            <person name="Cubeta M.A."/>
            <person name="Rollins J.A."/>
            <person name="Ashrafi H."/>
        </authorList>
    </citation>
    <scope>NUCLEOTIDE SEQUENCE</scope>
    <source>
        <strain evidence="2">RL-1</strain>
    </source>
</reference>
<protein>
    <submittedName>
        <fullName evidence="2">Uncharacterized protein</fullName>
    </submittedName>
</protein>
<evidence type="ECO:0000256" key="1">
    <source>
        <dbReference type="SAM" id="Phobius"/>
    </source>
</evidence>
<sequence>MSALLVFLRVVQIILYFLMFGFGYLAGSHDTECWMRAGLLAELLETDPEKRSERILDLCFYVISDEMNRGTLNEKVLPEVLQHLEKRIRQPGMILRESEKFGSLTRFEDSTYFISSRKNPGRQPTEEDKRYWNIPTLEYPMGFEREIKTVEKCIEEYKKRKGDASKETEGCKREHDAGSKVEDWEFIDLEKGDGY</sequence>
<name>A0A8A3PMX3_9HELO</name>
<dbReference type="Proteomes" id="UP000672032">
    <property type="component" value="Chromosome 7"/>
</dbReference>
<keyword evidence="3" id="KW-1185">Reference proteome</keyword>
<evidence type="ECO:0000313" key="3">
    <source>
        <dbReference type="Proteomes" id="UP000672032"/>
    </source>
</evidence>
<evidence type="ECO:0000313" key="2">
    <source>
        <dbReference type="EMBL" id="QSZ36758.1"/>
    </source>
</evidence>
<dbReference type="OrthoDB" id="3538299at2759"/>
<feature type="transmembrane region" description="Helical" evidence="1">
    <location>
        <begin position="6"/>
        <end position="26"/>
    </location>
</feature>
<keyword evidence="1" id="KW-1133">Transmembrane helix</keyword>
<proteinExistence type="predicted"/>
<accession>A0A8A3PMX3</accession>
<dbReference type="EMBL" id="CP063411">
    <property type="protein sequence ID" value="QSZ36758.1"/>
    <property type="molecule type" value="Genomic_DNA"/>
</dbReference>
<keyword evidence="1" id="KW-0472">Membrane</keyword>
<organism evidence="2 3">
    <name type="scientific">Monilinia vaccinii-corymbosi</name>
    <dbReference type="NCBI Taxonomy" id="61207"/>
    <lineage>
        <taxon>Eukaryota</taxon>
        <taxon>Fungi</taxon>
        <taxon>Dikarya</taxon>
        <taxon>Ascomycota</taxon>
        <taxon>Pezizomycotina</taxon>
        <taxon>Leotiomycetes</taxon>
        <taxon>Helotiales</taxon>
        <taxon>Sclerotiniaceae</taxon>
        <taxon>Monilinia</taxon>
    </lineage>
</organism>
<gene>
    <name evidence="2" type="ORF">DSL72_006641</name>
</gene>